<proteinExistence type="predicted"/>
<keyword evidence="4" id="KW-1185">Reference proteome</keyword>
<dbReference type="AlphaFoldDB" id="A0A179I352"/>
<comment type="caution">
    <text evidence="3">The sequence shown here is derived from an EMBL/GenBank/DDBJ whole genome shotgun (WGS) entry which is preliminary data.</text>
</comment>
<dbReference type="PANTHER" id="PTHR42109">
    <property type="entry name" value="UNPLACED GENOMIC SCAFFOLD UM_SCAF_CONTIG_1.265, WHOLE GENOME SHOTGUN SEQUENCE"/>
    <property type="match status" value="1"/>
</dbReference>
<evidence type="ECO:0000256" key="1">
    <source>
        <dbReference type="SAM" id="Phobius"/>
    </source>
</evidence>
<organism evidence="3 4">
    <name type="scientific">Cordyceps confragosa</name>
    <name type="common">Lecanicillium lecanii</name>
    <dbReference type="NCBI Taxonomy" id="2714763"/>
    <lineage>
        <taxon>Eukaryota</taxon>
        <taxon>Fungi</taxon>
        <taxon>Dikarya</taxon>
        <taxon>Ascomycota</taxon>
        <taxon>Pezizomycotina</taxon>
        <taxon>Sordariomycetes</taxon>
        <taxon>Hypocreomycetidae</taxon>
        <taxon>Hypocreales</taxon>
        <taxon>Cordycipitaceae</taxon>
        <taxon>Akanthomyces</taxon>
    </lineage>
</organism>
<feature type="transmembrane region" description="Helical" evidence="1">
    <location>
        <begin position="41"/>
        <end position="61"/>
    </location>
</feature>
<dbReference type="Proteomes" id="UP000243081">
    <property type="component" value="Unassembled WGS sequence"/>
</dbReference>
<dbReference type="InterPro" id="IPR056119">
    <property type="entry name" value="DUF7702"/>
</dbReference>
<sequence>MISATPNPTSSINLAIASVTVHAVLVPVVAWITWKHGKKGLVCWPLLLSYLATRIAGDVYIVARRHEPGVGNTFTSTVDAGLVTCLTLALMGVVYEVNIVSRRKPQWLRQRIILGTDHLINIAGIGIASYGGTHDDSTESGIKNAMLAKVGHLVVVAALVMLCGWLGWTARHIWSIRSTRTYFGTYVMLLTGGVALGFHAIRVAHEVTFAFSRLGSLDPVSGSLATKLVLVYGAELCVVLLMIVGGVCGKNLRQAQVADNLGPESIGDRINRQEDELCATGHAFKT</sequence>
<dbReference type="OrthoDB" id="2560628at2759"/>
<feature type="transmembrane region" description="Helical" evidence="1">
    <location>
        <begin position="224"/>
        <end position="244"/>
    </location>
</feature>
<feature type="transmembrane region" description="Helical" evidence="1">
    <location>
        <begin position="182"/>
        <end position="204"/>
    </location>
</feature>
<accession>A0A179I352</accession>
<gene>
    <name evidence="3" type="ORF">LLEC1_02118</name>
</gene>
<dbReference type="OMA" id="CWPIFLS"/>
<feature type="transmembrane region" description="Helical" evidence="1">
    <location>
        <begin position="150"/>
        <end position="170"/>
    </location>
</feature>
<name>A0A179I352_CORDF</name>
<reference evidence="3 4" key="1">
    <citation type="submission" date="2016-03" db="EMBL/GenBank/DDBJ databases">
        <title>Fine-scale spatial genetic structure of a fungal parasite of coffee scale insects.</title>
        <authorList>
            <person name="Jackson D."/>
            <person name="Zemenick K.A."/>
            <person name="Malloure B."/>
            <person name="Quandt C.A."/>
            <person name="James T.Y."/>
        </authorList>
    </citation>
    <scope>NUCLEOTIDE SEQUENCE [LARGE SCALE GENOMIC DNA]</scope>
    <source>
        <strain evidence="3 4">UM487</strain>
    </source>
</reference>
<keyword evidence="1" id="KW-1133">Transmembrane helix</keyword>
<keyword evidence="1" id="KW-0472">Membrane</keyword>
<feature type="transmembrane region" description="Helical" evidence="1">
    <location>
        <begin position="12"/>
        <end position="34"/>
    </location>
</feature>
<evidence type="ECO:0000313" key="4">
    <source>
        <dbReference type="Proteomes" id="UP000243081"/>
    </source>
</evidence>
<evidence type="ECO:0000313" key="3">
    <source>
        <dbReference type="EMBL" id="OAQ96159.1"/>
    </source>
</evidence>
<dbReference type="PANTHER" id="PTHR42109:SF3">
    <property type="entry name" value="INTEGRAL MEMBRANE PROTEIN (AFU_ORTHOLOGUE AFUA_5G00100)"/>
    <property type="match status" value="1"/>
</dbReference>
<evidence type="ECO:0000259" key="2">
    <source>
        <dbReference type="Pfam" id="PF24800"/>
    </source>
</evidence>
<dbReference type="Pfam" id="PF24800">
    <property type="entry name" value="DUF7702"/>
    <property type="match status" value="1"/>
</dbReference>
<feature type="transmembrane region" description="Helical" evidence="1">
    <location>
        <begin position="81"/>
        <end position="100"/>
    </location>
</feature>
<dbReference type="EMBL" id="LUKN01004321">
    <property type="protein sequence ID" value="OAQ96159.1"/>
    <property type="molecule type" value="Genomic_DNA"/>
</dbReference>
<feature type="domain" description="DUF7702" evidence="2">
    <location>
        <begin position="13"/>
        <end position="247"/>
    </location>
</feature>
<protein>
    <recommendedName>
        <fullName evidence="2">DUF7702 domain-containing protein</fullName>
    </recommendedName>
</protein>
<keyword evidence="1" id="KW-0812">Transmembrane</keyword>
<feature type="transmembrane region" description="Helical" evidence="1">
    <location>
        <begin position="112"/>
        <end position="130"/>
    </location>
</feature>